<evidence type="ECO:0000256" key="4">
    <source>
        <dbReference type="ARBA" id="ARBA00022723"/>
    </source>
</evidence>
<evidence type="ECO:0000256" key="1">
    <source>
        <dbReference type="ARBA" id="ARBA00001946"/>
    </source>
</evidence>
<organism evidence="13 14">
    <name type="scientific">Caedimonas varicaedens</name>
    <dbReference type="NCBI Taxonomy" id="1629334"/>
    <lineage>
        <taxon>Bacteria</taxon>
        <taxon>Pseudomonadati</taxon>
        <taxon>Pseudomonadota</taxon>
        <taxon>Alphaproteobacteria</taxon>
        <taxon>Holosporales</taxon>
        <taxon>Caedimonadaceae</taxon>
        <taxon>Caedimonas</taxon>
    </lineage>
</organism>
<dbReference type="SUPFAM" id="SSF48576">
    <property type="entry name" value="Terpenoid synthases"/>
    <property type="match status" value="1"/>
</dbReference>
<evidence type="ECO:0000256" key="9">
    <source>
        <dbReference type="ARBA" id="ARBA00072473"/>
    </source>
</evidence>
<reference evidence="13 14" key="1">
    <citation type="submission" date="2015-03" db="EMBL/GenBank/DDBJ databases">
        <title>Caedibacter varicaedens, whole genome shotgun sequence.</title>
        <authorList>
            <person name="Suzuki H."/>
            <person name="Dapper A.L."/>
            <person name="Gibson A.K."/>
            <person name="Jackson C."/>
            <person name="Lee H."/>
            <person name="Pejaver V.R."/>
            <person name="Doak T."/>
            <person name="Lynch M."/>
        </authorList>
    </citation>
    <scope>NUCLEOTIDE SEQUENCE [LARGE SCALE GENOMIC DNA]</scope>
</reference>
<comment type="function">
    <text evidence="7">Supplies octaprenyl diphosphate, the precursor for the side chain of the isoprenoid quinones ubiquinone and menaquinone.</text>
</comment>
<evidence type="ECO:0000256" key="11">
    <source>
        <dbReference type="ARBA" id="ARBA00083124"/>
    </source>
</evidence>
<comment type="caution">
    <text evidence="13">The sequence shown here is derived from an EMBL/GenBank/DDBJ whole genome shotgun (WGS) entry which is preliminary data.</text>
</comment>
<dbReference type="InterPro" id="IPR000092">
    <property type="entry name" value="Polyprenyl_synt"/>
</dbReference>
<protein>
    <recommendedName>
        <fullName evidence="9">Octaprenyl diphosphate synthase</fullName>
        <ecNumber evidence="8">2.5.1.90</ecNumber>
    </recommendedName>
    <alternativeName>
        <fullName evidence="11">All-trans-octaprenyl-diphosphate synthase</fullName>
    </alternativeName>
    <alternativeName>
        <fullName evidence="10">Octaprenyl pyrophosphate synthase</fullName>
    </alternativeName>
</protein>
<evidence type="ECO:0000256" key="5">
    <source>
        <dbReference type="ARBA" id="ARBA00022842"/>
    </source>
</evidence>
<keyword evidence="3 12" id="KW-0808">Transferase</keyword>
<evidence type="ECO:0000256" key="3">
    <source>
        <dbReference type="ARBA" id="ARBA00022679"/>
    </source>
</evidence>
<keyword evidence="14" id="KW-1185">Reference proteome</keyword>
<dbReference type="EMBL" id="BBVC01000074">
    <property type="protein sequence ID" value="GAO98643.1"/>
    <property type="molecule type" value="Genomic_DNA"/>
</dbReference>
<dbReference type="PROSITE" id="PS00723">
    <property type="entry name" value="POLYPRENYL_SYNTHASE_1"/>
    <property type="match status" value="1"/>
</dbReference>
<proteinExistence type="inferred from homology"/>
<dbReference type="OrthoDB" id="9805316at2"/>
<evidence type="ECO:0000256" key="12">
    <source>
        <dbReference type="RuleBase" id="RU004466"/>
    </source>
</evidence>
<dbReference type="PANTHER" id="PTHR12001">
    <property type="entry name" value="GERANYLGERANYL PYROPHOSPHATE SYNTHASE"/>
    <property type="match status" value="1"/>
</dbReference>
<comment type="similarity">
    <text evidence="2 12">Belongs to the FPP/GGPP synthase family.</text>
</comment>
<dbReference type="PANTHER" id="PTHR12001:SF69">
    <property type="entry name" value="ALL TRANS-POLYPRENYL-DIPHOSPHATE SYNTHASE PDSS1"/>
    <property type="match status" value="1"/>
</dbReference>
<sequence length="340" mass="37636">MSVKPHQWMDDAQNSKPSLSSLLTLVEEDLKAVNELVIKRMQNPVELIPELARHLIASGGKRIRPLLTLASARLCTYEGSHHITLAACVEFIHSATLLHDDVIDESSMRRGVVSAHEIWGNQASVLVGDFLFSRAFQLMVEVGSLDILSILSNASATIAQGEVLQLLTSQNLETTHEKYLQVISSKTAKLFEAAAEIGAVLGKRTDQEREALASFGRNIGIAFQLVDDVLDYGTHKIKFGKNVGDDFKEGKITLPVVWAFEHGSIEEKKFWQRTLGDLNQKEGDLNQAIAYMMKHKALEKTLESAGTYAREAQNQLQIFPLTPVRAALEELTCFVVSQAL</sequence>
<dbReference type="Proteomes" id="UP000036771">
    <property type="component" value="Unassembled WGS sequence"/>
</dbReference>
<evidence type="ECO:0000313" key="14">
    <source>
        <dbReference type="Proteomes" id="UP000036771"/>
    </source>
</evidence>
<dbReference type="AlphaFoldDB" id="A0A0K8MEJ6"/>
<gene>
    <name evidence="13" type="primary">ispB</name>
    <name evidence="13" type="ORF">Cva_01307</name>
</gene>
<dbReference type="EC" id="2.5.1.90" evidence="8"/>
<dbReference type="STRING" id="1629334.Cva_01307"/>
<dbReference type="Gene3D" id="1.10.600.10">
    <property type="entry name" value="Farnesyl Diphosphate Synthase"/>
    <property type="match status" value="1"/>
</dbReference>
<dbReference type="GO" id="GO:0106350">
    <property type="term" value="F:all-trans-octaprenyl-diphosphate synthase activity"/>
    <property type="evidence" value="ECO:0007669"/>
    <property type="project" value="UniProtKB-EC"/>
</dbReference>
<evidence type="ECO:0000256" key="6">
    <source>
        <dbReference type="ARBA" id="ARBA00051506"/>
    </source>
</evidence>
<dbReference type="CDD" id="cd00685">
    <property type="entry name" value="Trans_IPPS_HT"/>
    <property type="match status" value="1"/>
</dbReference>
<name>A0A0K8MEJ6_9PROT</name>
<dbReference type="Pfam" id="PF00348">
    <property type="entry name" value="polyprenyl_synt"/>
    <property type="match status" value="1"/>
</dbReference>
<evidence type="ECO:0000313" key="13">
    <source>
        <dbReference type="EMBL" id="GAO98643.1"/>
    </source>
</evidence>
<keyword evidence="5" id="KW-0460">Magnesium</keyword>
<evidence type="ECO:0000256" key="10">
    <source>
        <dbReference type="ARBA" id="ARBA00079637"/>
    </source>
</evidence>
<dbReference type="PROSITE" id="PS00444">
    <property type="entry name" value="POLYPRENYL_SYNTHASE_2"/>
    <property type="match status" value="1"/>
</dbReference>
<accession>A0A0K8MEJ6</accession>
<keyword evidence="4" id="KW-0479">Metal-binding</keyword>
<evidence type="ECO:0000256" key="8">
    <source>
        <dbReference type="ARBA" id="ARBA00066511"/>
    </source>
</evidence>
<comment type="catalytic activity">
    <reaction evidence="6">
        <text>5 isopentenyl diphosphate + (2E,6E)-farnesyl diphosphate = all-trans-octaprenyl diphosphate + 5 diphosphate</text>
        <dbReference type="Rhea" id="RHEA:27798"/>
        <dbReference type="ChEBI" id="CHEBI:33019"/>
        <dbReference type="ChEBI" id="CHEBI:57711"/>
        <dbReference type="ChEBI" id="CHEBI:128769"/>
        <dbReference type="ChEBI" id="CHEBI:175763"/>
        <dbReference type="EC" id="2.5.1.90"/>
    </reaction>
</comment>
<comment type="cofactor">
    <cofactor evidence="1">
        <name>Mg(2+)</name>
        <dbReference type="ChEBI" id="CHEBI:18420"/>
    </cofactor>
</comment>
<dbReference type="InterPro" id="IPR008949">
    <property type="entry name" value="Isoprenoid_synthase_dom_sf"/>
</dbReference>
<dbReference type="FunFam" id="1.10.600.10:FF:000002">
    <property type="entry name" value="Octaprenyl diphosphate synthase"/>
    <property type="match status" value="1"/>
</dbReference>
<evidence type="ECO:0000256" key="2">
    <source>
        <dbReference type="ARBA" id="ARBA00006706"/>
    </source>
</evidence>
<dbReference type="SFLD" id="SFLDS00005">
    <property type="entry name" value="Isoprenoid_Synthase_Type_I"/>
    <property type="match status" value="1"/>
</dbReference>
<evidence type="ECO:0000256" key="7">
    <source>
        <dbReference type="ARBA" id="ARBA00055029"/>
    </source>
</evidence>
<dbReference type="GO" id="GO:0046872">
    <property type="term" value="F:metal ion binding"/>
    <property type="evidence" value="ECO:0007669"/>
    <property type="project" value="UniProtKB-KW"/>
</dbReference>
<dbReference type="InterPro" id="IPR033749">
    <property type="entry name" value="Polyprenyl_synt_CS"/>
</dbReference>
<dbReference type="GO" id="GO:0008299">
    <property type="term" value="P:isoprenoid biosynthetic process"/>
    <property type="evidence" value="ECO:0007669"/>
    <property type="project" value="InterPro"/>
</dbReference>